<dbReference type="EMBL" id="PQFF01000142">
    <property type="protein sequence ID" value="RHZ79190.1"/>
    <property type="molecule type" value="Genomic_DNA"/>
</dbReference>
<comment type="caution">
    <text evidence="1">The sequence shown here is derived from an EMBL/GenBank/DDBJ whole genome shotgun (WGS) entry which is preliminary data.</text>
</comment>
<dbReference type="Proteomes" id="UP000266861">
    <property type="component" value="Unassembled WGS sequence"/>
</dbReference>
<evidence type="ECO:0000313" key="2">
    <source>
        <dbReference type="Proteomes" id="UP000266861"/>
    </source>
</evidence>
<proteinExistence type="predicted"/>
<organism evidence="1 2">
    <name type="scientific">Diversispora epigaea</name>
    <dbReference type="NCBI Taxonomy" id="1348612"/>
    <lineage>
        <taxon>Eukaryota</taxon>
        <taxon>Fungi</taxon>
        <taxon>Fungi incertae sedis</taxon>
        <taxon>Mucoromycota</taxon>
        <taxon>Glomeromycotina</taxon>
        <taxon>Glomeromycetes</taxon>
        <taxon>Diversisporales</taxon>
        <taxon>Diversisporaceae</taxon>
        <taxon>Diversispora</taxon>
    </lineage>
</organism>
<protein>
    <submittedName>
        <fullName evidence="1">Uncharacterized protein</fullName>
    </submittedName>
</protein>
<keyword evidence="2" id="KW-1185">Reference proteome</keyword>
<sequence>MNTLFELRKMKGRLKSLSEEMEEMRNMQIRYFSDIVLTWMYEPEDLFNSLKAFQWYMKPAERGNICERNNPVLAINMESES</sequence>
<accession>A0A397J2S5</accession>
<reference evidence="1 2" key="1">
    <citation type="submission" date="2018-08" db="EMBL/GenBank/DDBJ databases">
        <title>Genome and evolution of the arbuscular mycorrhizal fungus Diversispora epigaea (formerly Glomus versiforme) and its bacterial endosymbionts.</title>
        <authorList>
            <person name="Sun X."/>
            <person name="Fei Z."/>
            <person name="Harrison M."/>
        </authorList>
    </citation>
    <scope>NUCLEOTIDE SEQUENCE [LARGE SCALE GENOMIC DNA]</scope>
    <source>
        <strain evidence="1 2">IT104</strain>
    </source>
</reference>
<name>A0A397J2S5_9GLOM</name>
<evidence type="ECO:0000313" key="1">
    <source>
        <dbReference type="EMBL" id="RHZ79190.1"/>
    </source>
</evidence>
<gene>
    <name evidence="1" type="ORF">Glove_151g168</name>
</gene>
<dbReference type="AlphaFoldDB" id="A0A397J2S5"/>